<evidence type="ECO:0000256" key="2">
    <source>
        <dbReference type="ARBA" id="ARBA00023002"/>
    </source>
</evidence>
<dbReference type="PANTHER" id="PTHR24320:SF154">
    <property type="entry name" value="OXIDOREDUCTASE, SHORT-CHAIN DEHYDROGENASE_REDUCTASE FAMILY (AFU_ORTHOLOGUE AFUA_2G04560)"/>
    <property type="match status" value="1"/>
</dbReference>
<dbReference type="SUPFAM" id="SSF51735">
    <property type="entry name" value="NAD(P)-binding Rossmann-fold domains"/>
    <property type="match status" value="1"/>
</dbReference>
<dbReference type="RefSeq" id="XP_018187110.1">
    <property type="nucleotide sequence ID" value="XM_018334356.1"/>
</dbReference>
<keyword evidence="2" id="KW-0560">Oxidoreductase</keyword>
<accession>A0A165FZ64</accession>
<dbReference type="OMA" id="NCVGHQV"/>
<evidence type="ECO:0000313" key="4">
    <source>
        <dbReference type="Proteomes" id="UP000076632"/>
    </source>
</evidence>
<dbReference type="PRINTS" id="PR00081">
    <property type="entry name" value="GDHRDH"/>
</dbReference>
<dbReference type="STRING" id="1328760.A0A165FZ64"/>
<evidence type="ECO:0000313" key="3">
    <source>
        <dbReference type="EMBL" id="KZF21555.1"/>
    </source>
</evidence>
<dbReference type="GO" id="GO:0016491">
    <property type="term" value="F:oxidoreductase activity"/>
    <property type="evidence" value="ECO:0007669"/>
    <property type="project" value="UniProtKB-KW"/>
</dbReference>
<evidence type="ECO:0000256" key="1">
    <source>
        <dbReference type="ARBA" id="ARBA00006484"/>
    </source>
</evidence>
<reference evidence="3 4" key="1">
    <citation type="journal article" date="2016" name="Fungal Biol.">
        <title>The genome of Xylona heveae provides a window into fungal endophytism.</title>
        <authorList>
            <person name="Gazis R."/>
            <person name="Kuo A."/>
            <person name="Riley R."/>
            <person name="LaButti K."/>
            <person name="Lipzen A."/>
            <person name="Lin J."/>
            <person name="Amirebrahimi M."/>
            <person name="Hesse C.N."/>
            <person name="Spatafora J.W."/>
            <person name="Henrissat B."/>
            <person name="Hainaut M."/>
            <person name="Grigoriev I.V."/>
            <person name="Hibbett D.S."/>
        </authorList>
    </citation>
    <scope>NUCLEOTIDE SEQUENCE [LARGE SCALE GENOMIC DNA]</scope>
    <source>
        <strain evidence="3 4">TC161</strain>
    </source>
</reference>
<sequence length="345" mass="37688">MSGLFTYHNFSLSETPPLTGKVAVITGGHAGIGREITAQLLLHDIAKVYILGRKQENYSDAIKEWTTRKSIPEEECLKRTEFLTCDLSDLVAVKSTALDIVKKIRSDGGTARLDMLFANAGVPTVPEYTLSPQGIETIFAANHLGHFALINILLPLLETTASKYGNARIIVTTSSFHMGCQELDLALLTSPTRTKSPANVDSCWRYARSKLANILFTRQLAKLLSKKSAEKVYANCFFPGNIPTGAMDTWKDLFGSIGGGLLKGMFQVVGQSTADGAATGIFLAASPEVERAGLKGKYFIPIATEDQTSKLAENKDLAHNLWYWSDHQTTKALGKDWQDVAVEIE</sequence>
<protein>
    <submittedName>
        <fullName evidence="3">Putative short chain dehydrogenase/reductase</fullName>
    </submittedName>
</protein>
<dbReference type="EMBL" id="KV407460">
    <property type="protein sequence ID" value="KZF21555.1"/>
    <property type="molecule type" value="Genomic_DNA"/>
</dbReference>
<comment type="similarity">
    <text evidence="1">Belongs to the short-chain dehydrogenases/reductases (SDR) family.</text>
</comment>
<dbReference type="OrthoDB" id="191139at2759"/>
<dbReference type="PANTHER" id="PTHR24320">
    <property type="entry name" value="RETINOL DEHYDROGENASE"/>
    <property type="match status" value="1"/>
</dbReference>
<dbReference type="Gene3D" id="3.40.50.720">
    <property type="entry name" value="NAD(P)-binding Rossmann-like Domain"/>
    <property type="match status" value="1"/>
</dbReference>
<dbReference type="Pfam" id="PF00106">
    <property type="entry name" value="adh_short"/>
    <property type="match status" value="1"/>
</dbReference>
<dbReference type="InterPro" id="IPR002347">
    <property type="entry name" value="SDR_fam"/>
</dbReference>
<dbReference type="InterPro" id="IPR036291">
    <property type="entry name" value="NAD(P)-bd_dom_sf"/>
</dbReference>
<gene>
    <name evidence="3" type="ORF">L228DRAFT_261714</name>
</gene>
<dbReference type="InParanoid" id="A0A165FZ64"/>
<name>A0A165FZ64_XYLHT</name>
<keyword evidence="4" id="KW-1185">Reference proteome</keyword>
<dbReference type="GeneID" id="28899493"/>
<dbReference type="AlphaFoldDB" id="A0A165FZ64"/>
<proteinExistence type="inferred from homology"/>
<organism evidence="3 4">
    <name type="scientific">Xylona heveae (strain CBS 132557 / TC161)</name>
    <dbReference type="NCBI Taxonomy" id="1328760"/>
    <lineage>
        <taxon>Eukaryota</taxon>
        <taxon>Fungi</taxon>
        <taxon>Dikarya</taxon>
        <taxon>Ascomycota</taxon>
        <taxon>Pezizomycotina</taxon>
        <taxon>Xylonomycetes</taxon>
        <taxon>Xylonales</taxon>
        <taxon>Xylonaceae</taxon>
        <taxon>Xylona</taxon>
    </lineage>
</organism>
<dbReference type="Proteomes" id="UP000076632">
    <property type="component" value="Unassembled WGS sequence"/>
</dbReference>